<evidence type="ECO:0000256" key="1">
    <source>
        <dbReference type="ARBA" id="ARBA00004533"/>
    </source>
</evidence>
<evidence type="ECO:0000256" key="6">
    <source>
        <dbReference type="ARBA" id="ARBA00022692"/>
    </source>
</evidence>
<dbReference type="PANTHER" id="PTHR38831">
    <property type="entry name" value="TYPE II SECRETION SYSTEM PROTEIN K"/>
    <property type="match status" value="1"/>
</dbReference>
<dbReference type="RefSeq" id="WP_178930555.1">
    <property type="nucleotide sequence ID" value="NZ_JACBAZ010000001.1"/>
</dbReference>
<reference evidence="11 12" key="1">
    <citation type="submission" date="2020-07" db="EMBL/GenBank/DDBJ databases">
        <title>Roseicoccus Jingziensis gen. nov., sp. nov., isolated from coastal seawater.</title>
        <authorList>
            <person name="Feng X."/>
        </authorList>
    </citation>
    <scope>NUCLEOTIDE SEQUENCE [LARGE SCALE GENOMIC DNA]</scope>
    <source>
        <strain evidence="11 12">N1E253</strain>
    </source>
</reference>
<dbReference type="Proteomes" id="UP000557872">
    <property type="component" value="Unassembled WGS sequence"/>
</dbReference>
<accession>A0A851GFD2</accession>
<dbReference type="Pfam" id="PF21687">
    <property type="entry name" value="T2SSK_1st"/>
    <property type="match status" value="1"/>
</dbReference>
<keyword evidence="5" id="KW-0997">Cell inner membrane</keyword>
<evidence type="ECO:0000313" key="11">
    <source>
        <dbReference type="EMBL" id="NWK54005.1"/>
    </source>
</evidence>
<protein>
    <submittedName>
        <fullName evidence="11">General secretion pathway protein GspK</fullName>
    </submittedName>
</protein>
<comment type="caution">
    <text evidence="11">The sequence shown here is derived from an EMBL/GenBank/DDBJ whole genome shotgun (WGS) entry which is preliminary data.</text>
</comment>
<dbReference type="GO" id="GO:0009306">
    <property type="term" value="P:protein secretion"/>
    <property type="evidence" value="ECO:0007669"/>
    <property type="project" value="InterPro"/>
</dbReference>
<dbReference type="InterPro" id="IPR049031">
    <property type="entry name" value="T2SSK_SAM-like_1st"/>
</dbReference>
<gene>
    <name evidence="11" type="ORF">HW115_00155</name>
</gene>
<evidence type="ECO:0000256" key="3">
    <source>
        <dbReference type="ARBA" id="ARBA00022448"/>
    </source>
</evidence>
<organism evidence="11 12">
    <name type="scientific">Oceaniferula marina</name>
    <dbReference type="NCBI Taxonomy" id="2748318"/>
    <lineage>
        <taxon>Bacteria</taxon>
        <taxon>Pseudomonadati</taxon>
        <taxon>Verrucomicrobiota</taxon>
        <taxon>Verrucomicrobiia</taxon>
        <taxon>Verrucomicrobiales</taxon>
        <taxon>Verrucomicrobiaceae</taxon>
        <taxon>Oceaniferula</taxon>
    </lineage>
</organism>
<name>A0A851GFD2_9BACT</name>
<evidence type="ECO:0000256" key="7">
    <source>
        <dbReference type="ARBA" id="ARBA00022927"/>
    </source>
</evidence>
<dbReference type="InterPro" id="IPR038072">
    <property type="entry name" value="GspK_central_sf"/>
</dbReference>
<evidence type="ECO:0000256" key="8">
    <source>
        <dbReference type="ARBA" id="ARBA00022989"/>
    </source>
</evidence>
<keyword evidence="7" id="KW-0653">Protein transport</keyword>
<sequence>MKRRITASGKMASGSALVAVFWIMAILSLAVFAAVRVVYHDADVASAQINGFDALQAAERGIAVASNPAVEKMDPILEWSDPDRDLSYSARITSEAARFNINVILLRKDKTLLTDIFTDWGMELQDAQMLVDNLTDWIDEGDLTELNGAEVDWYESQGRPNHPFNRPFYNLDEMRLVKDMVLLEQLKPDWRSWFTIWSEGKLDINEAEPELISAAAEVSIDDAQDLVDHILGPDLERYTEDDQPVSLAEGLAMLGVSEFQSPVITPRLTDKDQTTRIVSDGQAGPIKRRITLILKNRTGQPAILERKEEIIP</sequence>
<keyword evidence="8" id="KW-1133">Transmembrane helix</keyword>
<evidence type="ECO:0000259" key="10">
    <source>
        <dbReference type="Pfam" id="PF21687"/>
    </source>
</evidence>
<keyword evidence="3" id="KW-0813">Transport</keyword>
<keyword evidence="6" id="KW-0812">Transmembrane</keyword>
<keyword evidence="9" id="KW-0472">Membrane</keyword>
<dbReference type="EMBL" id="JACBAZ010000001">
    <property type="protein sequence ID" value="NWK54005.1"/>
    <property type="molecule type" value="Genomic_DNA"/>
</dbReference>
<comment type="subcellular location">
    <subcellularLocation>
        <location evidence="1">Cell inner membrane</location>
    </subcellularLocation>
</comment>
<proteinExistence type="inferred from homology"/>
<keyword evidence="12" id="KW-1185">Reference proteome</keyword>
<dbReference type="GO" id="GO:0005886">
    <property type="term" value="C:plasma membrane"/>
    <property type="evidence" value="ECO:0007669"/>
    <property type="project" value="UniProtKB-SubCell"/>
</dbReference>
<evidence type="ECO:0000256" key="2">
    <source>
        <dbReference type="ARBA" id="ARBA00007246"/>
    </source>
</evidence>
<dbReference type="SUPFAM" id="SSF158544">
    <property type="entry name" value="GspK insert domain-like"/>
    <property type="match status" value="1"/>
</dbReference>
<dbReference type="InterPro" id="IPR005628">
    <property type="entry name" value="GspK"/>
</dbReference>
<dbReference type="AlphaFoldDB" id="A0A851GFD2"/>
<keyword evidence="4" id="KW-1003">Cell membrane</keyword>
<feature type="domain" description="T2SS protein K first SAM-like" evidence="10">
    <location>
        <begin position="97"/>
        <end position="180"/>
    </location>
</feature>
<dbReference type="PANTHER" id="PTHR38831:SF2">
    <property type="entry name" value="TYPE II SECRETION SYSTEM PROTEIN K"/>
    <property type="match status" value="1"/>
</dbReference>
<comment type="similarity">
    <text evidence="2">Belongs to the GSP K family.</text>
</comment>
<evidence type="ECO:0000256" key="9">
    <source>
        <dbReference type="ARBA" id="ARBA00023136"/>
    </source>
</evidence>
<evidence type="ECO:0000256" key="5">
    <source>
        <dbReference type="ARBA" id="ARBA00022519"/>
    </source>
</evidence>
<evidence type="ECO:0000256" key="4">
    <source>
        <dbReference type="ARBA" id="ARBA00022475"/>
    </source>
</evidence>
<dbReference type="Gene3D" id="1.10.40.60">
    <property type="entry name" value="EpsJ-like"/>
    <property type="match status" value="1"/>
</dbReference>
<evidence type="ECO:0000313" key="12">
    <source>
        <dbReference type="Proteomes" id="UP000557872"/>
    </source>
</evidence>